<dbReference type="OrthoDB" id="3147at2157"/>
<gene>
    <name evidence="1" type="ORF">MY1_1213</name>
</gene>
<name>F9CXG9_9ARCH</name>
<dbReference type="AlphaFoldDB" id="F9CXG9"/>
<accession>F9CXG9</accession>
<protein>
    <submittedName>
        <fullName evidence="1">Uncharacterized protein</fullName>
    </submittedName>
</protein>
<dbReference type="RefSeq" id="WP_007550853.1">
    <property type="nucleotide sequence ID" value="NZ_AFPU01000001.1"/>
</dbReference>
<keyword evidence="2" id="KW-1185">Reference proteome</keyword>
<dbReference type="Proteomes" id="UP000004440">
    <property type="component" value="Unassembled WGS sequence"/>
</dbReference>
<reference evidence="1 2" key="1">
    <citation type="journal article" date="2011" name="J. Bacteriol.">
        <title>Genome Sequence of an Ammonia-Oxidizing Soil Archaeon, "Candidatus Nitrosoarchaeum koreensis" MY1.</title>
        <authorList>
            <person name="Kim B.K."/>
            <person name="Jung M.Y."/>
            <person name="Yu D.S."/>
            <person name="Park S.J."/>
            <person name="Oh T.K."/>
            <person name="Rhee S.K."/>
            <person name="Kim J.F."/>
        </authorList>
    </citation>
    <scope>NUCLEOTIDE SEQUENCE [LARGE SCALE GENOMIC DNA]</scope>
    <source>
        <strain evidence="1 2">MY1</strain>
    </source>
</reference>
<proteinExistence type="predicted"/>
<dbReference type="STRING" id="1001994.MY1_1213"/>
<evidence type="ECO:0000313" key="1">
    <source>
        <dbReference type="EMBL" id="EGP93971.1"/>
    </source>
</evidence>
<dbReference type="EMBL" id="AFPU01000001">
    <property type="protein sequence ID" value="EGP93971.1"/>
    <property type="molecule type" value="Genomic_DNA"/>
</dbReference>
<organism evidence="1 2">
    <name type="scientific">Nitrosarchaeum koreense MY1</name>
    <dbReference type="NCBI Taxonomy" id="1001994"/>
    <lineage>
        <taxon>Archaea</taxon>
        <taxon>Nitrososphaerota</taxon>
        <taxon>Nitrososphaeria</taxon>
        <taxon>Nitrosopumilales</taxon>
        <taxon>Nitrosopumilaceae</taxon>
        <taxon>Nitrosarchaeum</taxon>
    </lineage>
</organism>
<sequence length="61" mass="6534">MVLVWIGIAVGIILVVALIIKTSKINPKVVLGISLRCKQCGSETSGLKCVKCDKKFKSFGV</sequence>
<comment type="caution">
    <text evidence="1">The sequence shown here is derived from an EMBL/GenBank/DDBJ whole genome shotgun (WGS) entry which is preliminary data.</text>
</comment>
<evidence type="ECO:0000313" key="2">
    <source>
        <dbReference type="Proteomes" id="UP000004440"/>
    </source>
</evidence>